<accession>F0VL23</accession>
<evidence type="ECO:0000313" key="4">
    <source>
        <dbReference type="Proteomes" id="UP000007494"/>
    </source>
</evidence>
<feature type="region of interest" description="Disordered" evidence="1">
    <location>
        <begin position="266"/>
        <end position="572"/>
    </location>
</feature>
<dbReference type="GeneID" id="13446479"/>
<dbReference type="Proteomes" id="UP000007494">
    <property type="component" value="Chromosome X"/>
</dbReference>
<reference evidence="4" key="3">
    <citation type="journal article" date="2012" name="PLoS Pathog.">
        <title>Comparative genomics of the apicomplexan parasites Toxoplasma gondii and Neospora caninum: Coccidia differing in host range and transmission strategy.</title>
        <authorList>
            <person name="Reid A.J."/>
            <person name="Vermont S.J."/>
            <person name="Cotton J.A."/>
            <person name="Harris D."/>
            <person name="Hill-Cawthorne G.A."/>
            <person name="Konen-Waisman S."/>
            <person name="Latham S.M."/>
            <person name="Mourier T."/>
            <person name="Norton R."/>
            <person name="Quail M.A."/>
            <person name="Sanders M."/>
            <person name="Shanmugam D."/>
            <person name="Sohal A."/>
            <person name="Wasmuth J.D."/>
            <person name="Brunk B."/>
            <person name="Grigg M.E."/>
            <person name="Howard J.C."/>
            <person name="Parkinson J."/>
            <person name="Roos D.S."/>
            <person name="Trees A.J."/>
            <person name="Berriman M."/>
            <person name="Pain A."/>
            <person name="Wastling J.M."/>
        </authorList>
    </citation>
    <scope>NUCLEOTIDE SEQUENCE [LARGE SCALE GENOMIC DNA]</scope>
    <source>
        <strain evidence="4">Liverpool</strain>
    </source>
</reference>
<feature type="compositionally biased region" description="Basic and acidic residues" evidence="1">
    <location>
        <begin position="308"/>
        <end position="332"/>
    </location>
</feature>
<evidence type="ECO:0000313" key="2">
    <source>
        <dbReference type="EMBL" id="CBZ54775.1"/>
    </source>
</evidence>
<dbReference type="OMA" id="PFPHEVP"/>
<evidence type="ECO:0000313" key="3">
    <source>
        <dbReference type="EMBL" id="CEL69492.1"/>
    </source>
</evidence>
<feature type="compositionally biased region" description="Basic and acidic residues" evidence="1">
    <location>
        <begin position="824"/>
        <end position="845"/>
    </location>
</feature>
<dbReference type="InParanoid" id="F0VL23"/>
<dbReference type="EMBL" id="LN714485">
    <property type="protein sequence ID" value="CEL69492.1"/>
    <property type="molecule type" value="Genomic_DNA"/>
</dbReference>
<dbReference type="AlphaFoldDB" id="F0VL23"/>
<feature type="compositionally biased region" description="Basic and acidic residues" evidence="1">
    <location>
        <begin position="369"/>
        <end position="386"/>
    </location>
</feature>
<feature type="compositionally biased region" description="Basic residues" evidence="1">
    <location>
        <begin position="99"/>
        <end position="108"/>
    </location>
</feature>
<feature type="compositionally biased region" description="Low complexity" evidence="1">
    <location>
        <begin position="775"/>
        <end position="793"/>
    </location>
</feature>
<feature type="region of interest" description="Disordered" evidence="1">
    <location>
        <begin position="1"/>
        <end position="252"/>
    </location>
</feature>
<organism evidence="2 4">
    <name type="scientific">Neospora caninum (strain Liverpool)</name>
    <dbReference type="NCBI Taxonomy" id="572307"/>
    <lineage>
        <taxon>Eukaryota</taxon>
        <taxon>Sar</taxon>
        <taxon>Alveolata</taxon>
        <taxon>Apicomplexa</taxon>
        <taxon>Conoidasida</taxon>
        <taxon>Coccidia</taxon>
        <taxon>Eucoccidiorida</taxon>
        <taxon>Eimeriorina</taxon>
        <taxon>Sarcocystidae</taxon>
        <taxon>Neospora</taxon>
    </lineage>
</organism>
<feature type="compositionally biased region" description="Low complexity" evidence="1">
    <location>
        <begin position="220"/>
        <end position="234"/>
    </location>
</feature>
<dbReference type="EMBL" id="FR823391">
    <property type="protein sequence ID" value="CBZ54775.1"/>
    <property type="molecule type" value="Genomic_DNA"/>
</dbReference>
<feature type="compositionally biased region" description="Low complexity" evidence="1">
    <location>
        <begin position="717"/>
        <end position="748"/>
    </location>
</feature>
<sequence>MEAGEVLVLSRRELVPCSSSSSLASGSCLPPSRERKEGKVSSPRAVEKKKKRREARGDSQTCPAECTESAAASEPVDSTDRGTGGSPSSQKTVSGCRISSKRAARGRGRGQGVCEEERPAQGVSSEPAPGPAPCCRGETGNEGGPGRTRGAKGEEEGETQLVPGVQSAPQRTADDLGGHKANRGASQNRRRKEERRGEEALDFSSVPVDKGERTARSSGAVLAPSHVSASAASSQKRASRGCLSSCHPASSRDAFASTVVYASAGEVDRGAGCRAPSEVLAPEEGTKEGKARTRTGKRESQGVVKRNVVSDREDRKDRKEDKAGGAVREKLSRSSSSSSLATSKERMEQEENNTGGEPMESESHAGGAEPKEGADEQERRGKEKQGKAKKRAAKKEGIPPGIFGGTGRSRKGEKSKPGEEREDKEAGKRENTVLTICDEKAKDGSVGEKQKTLSSSLSPVEGDTTQGEKRKKNRKKSECATPPLHPAQPSKPGMGKTQTASREAKNKRNERRSTEGVSSLSPSFSPAFGPLSTARSSRSLPCSSSSGRGEQGEGVGAASYEPPSVSGCVPTRHSEPRAGMSLSALGYIRFGGLSSALSASTSFLLQSLVQRQEAARHMKAVEGGPSAQAAASAVSSAGVSAGCGRLSGVQKEGGCSEESKERQQSGERDEATQGTRPAGSSDLEEKTEKQEKGAKTLFFSRRDGTLDSFFSLLGSMSSPSASATPATASSSRPSSALSSSSSSLSTAPPLDPRRERESPGLPEGGEQDAAPVSPTSFLLGLLTRRSSGRGASAETVGGKGTARKGQAEAAALDARPLLSLLRAPESRGRGIETQETCVRGREGKDAVGLPAFKSPSPILTHASRDSAEVNSAVESEEALTGSSASPALTAQSRELPNSSSRKAVQLLKSGPGVSPAVPYAASQSPSLAALMAGGGLLSAPSAHNFPLGRTKSAPSGNVSAAASAALFLPVRPETSSPGAPPDHVGCGRRETEQRGNAYESQRAAHSRETRRLSFARGIPSSPSSASSRSSSVFVVGSRGSFGRGDMSRRILPASLGAKATGNGGGHGANKEKRRAGMRRSASVETVTETETRERAARRKEGRLVEKMSVQREAGKPGSREFAAPSFMAIPFPHEVPPPPFLRM</sequence>
<feature type="compositionally biased region" description="Polar residues" evidence="1">
    <location>
        <begin position="515"/>
        <end position="524"/>
    </location>
</feature>
<reference evidence="2" key="1">
    <citation type="submission" date="2011-02" db="EMBL/GenBank/DDBJ databases">
        <authorList>
            <person name="Aslett M."/>
        </authorList>
    </citation>
    <scope>NUCLEOTIDE SEQUENCE</scope>
    <source>
        <strain evidence="2">Liverpool</strain>
    </source>
</reference>
<name>F0VL23_NEOCL</name>
<feature type="compositionally biased region" description="Basic and acidic residues" evidence="1">
    <location>
        <begin position="410"/>
        <end position="451"/>
    </location>
</feature>
<feature type="region of interest" description="Disordered" evidence="1">
    <location>
        <begin position="717"/>
        <end position="900"/>
    </location>
</feature>
<protein>
    <submittedName>
        <fullName evidence="2">Uncharacterized protein</fullName>
    </submittedName>
</protein>
<feature type="compositionally biased region" description="Basic and acidic residues" evidence="1">
    <location>
        <begin position="683"/>
        <end position="698"/>
    </location>
</feature>
<dbReference type="eggNOG" id="ENOG502QZXQ">
    <property type="taxonomic scope" value="Eukaryota"/>
</dbReference>
<keyword evidence="4" id="KW-1185">Reference proteome</keyword>
<dbReference type="OrthoDB" id="10424279at2759"/>
<dbReference type="VEuPathDB" id="ToxoDB:NCLIV_052010"/>
<feature type="compositionally biased region" description="Low complexity" evidence="1">
    <location>
        <begin position="532"/>
        <end position="548"/>
    </location>
</feature>
<reference evidence="3" key="4">
    <citation type="journal article" date="2015" name="PLoS ONE">
        <title>Comprehensive Evaluation of Toxoplasma gondii VEG and Neospora caninum LIV Genomes with Tachyzoite Stage Transcriptome and Proteome Defines Novel Transcript Features.</title>
        <authorList>
            <person name="Ramaprasad A."/>
            <person name="Mourier T."/>
            <person name="Naeem R."/>
            <person name="Malas T.B."/>
            <person name="Moussa E."/>
            <person name="Panigrahi A."/>
            <person name="Vermont S.J."/>
            <person name="Otto T.D."/>
            <person name="Wastling J."/>
            <person name="Pain A."/>
        </authorList>
    </citation>
    <scope>NUCLEOTIDE SEQUENCE</scope>
    <source>
        <strain evidence="3">Liverpool</strain>
    </source>
</reference>
<feature type="compositionally biased region" description="Basic and acidic residues" evidence="1">
    <location>
        <begin position="502"/>
        <end position="514"/>
    </location>
</feature>
<reference evidence="2" key="2">
    <citation type="submission" date="2011-03" db="EMBL/GenBank/DDBJ databases">
        <title>Comparative genomics and transcriptomics of Neospora caninum and Toxoplasma gondii.</title>
        <authorList>
            <person name="Reid A.J."/>
            <person name="Sohal A."/>
            <person name="Harris D."/>
            <person name="Quail M."/>
            <person name="Sanders M."/>
            <person name="Berriman M."/>
            <person name="Wastling J.M."/>
            <person name="Pain A."/>
        </authorList>
    </citation>
    <scope>NUCLEOTIDE SEQUENCE</scope>
    <source>
        <strain evidence="2">Liverpool</strain>
    </source>
</reference>
<gene>
    <name evidence="3" type="ORF">BN1204_052010</name>
    <name evidence="2" type="ORF">NCLIV_052010</name>
</gene>
<feature type="compositionally biased region" description="Basic and acidic residues" evidence="1">
    <location>
        <begin position="284"/>
        <end position="300"/>
    </location>
</feature>
<feature type="region of interest" description="Disordered" evidence="1">
    <location>
        <begin position="647"/>
        <end position="698"/>
    </location>
</feature>
<dbReference type="RefSeq" id="XP_003884803.1">
    <property type="nucleotide sequence ID" value="XM_003884754.1"/>
</dbReference>
<feature type="compositionally biased region" description="Low complexity" evidence="1">
    <location>
        <begin position="16"/>
        <end position="31"/>
    </location>
</feature>
<feature type="region of interest" description="Disordered" evidence="1">
    <location>
        <begin position="972"/>
        <end position="1010"/>
    </location>
</feature>
<feature type="compositionally biased region" description="Basic and acidic residues" evidence="1">
    <location>
        <begin position="1101"/>
        <end position="1118"/>
    </location>
</feature>
<feature type="compositionally biased region" description="Polar residues" evidence="1">
    <location>
        <begin position="880"/>
        <end position="900"/>
    </location>
</feature>
<feature type="region of interest" description="Disordered" evidence="1">
    <location>
        <begin position="1055"/>
        <end position="1118"/>
    </location>
</feature>
<evidence type="ECO:0000256" key="1">
    <source>
        <dbReference type="SAM" id="MobiDB-lite"/>
    </source>
</evidence>
<proteinExistence type="predicted"/>
<feature type="compositionally biased region" description="Basic and acidic residues" evidence="1">
    <location>
        <begin position="657"/>
        <end position="671"/>
    </location>
</feature>